<dbReference type="NCBIfam" id="TIGR01413">
    <property type="entry name" value="Dyp_perox_fam"/>
    <property type="match status" value="1"/>
</dbReference>
<dbReference type="Pfam" id="PF21105">
    <property type="entry name" value="DyP_N"/>
    <property type="match status" value="1"/>
</dbReference>
<dbReference type="Gene3D" id="3.40.50.410">
    <property type="entry name" value="von Willebrand factor, type A domain"/>
    <property type="match status" value="1"/>
</dbReference>
<dbReference type="InterPro" id="IPR006314">
    <property type="entry name" value="Dyp_peroxidase"/>
</dbReference>
<dbReference type="GO" id="GO:0046872">
    <property type="term" value="F:metal ion binding"/>
    <property type="evidence" value="ECO:0007669"/>
    <property type="project" value="UniProtKB-KW"/>
</dbReference>
<keyword evidence="2 9" id="KW-0575">Peroxidase</keyword>
<dbReference type="InterPro" id="IPR011008">
    <property type="entry name" value="Dimeric_a/b-barrel"/>
</dbReference>
<accession>A0A8E2AUX6</accession>
<evidence type="ECO:0000256" key="4">
    <source>
        <dbReference type="ARBA" id="ARBA00022723"/>
    </source>
</evidence>
<dbReference type="PANTHER" id="PTHR30521:SF4">
    <property type="entry name" value="DEFERROCHELATASE"/>
    <property type="match status" value="1"/>
</dbReference>
<reference evidence="9 10" key="1">
    <citation type="submission" date="2016-07" db="EMBL/GenBank/DDBJ databases">
        <title>Draft genome of the white-rot fungus Obba rivulosa 3A-2.</title>
        <authorList>
            <consortium name="DOE Joint Genome Institute"/>
            <person name="Miettinen O."/>
            <person name="Riley R."/>
            <person name="Acob R."/>
            <person name="Barry K."/>
            <person name="Cullen D."/>
            <person name="De Vries R."/>
            <person name="Hainaut M."/>
            <person name="Hatakka A."/>
            <person name="Henrissat B."/>
            <person name="Hilden K."/>
            <person name="Kuo R."/>
            <person name="Labutti K."/>
            <person name="Lipzen A."/>
            <person name="Makela M.R."/>
            <person name="Sandor L."/>
            <person name="Spatafora J.W."/>
            <person name="Grigoriev I.V."/>
            <person name="Hibbett D.S."/>
        </authorList>
    </citation>
    <scope>NUCLEOTIDE SEQUENCE [LARGE SCALE GENOMIC DNA]</scope>
    <source>
        <strain evidence="9 10">3A-2</strain>
    </source>
</reference>
<dbReference type="GO" id="GO:0005829">
    <property type="term" value="C:cytosol"/>
    <property type="evidence" value="ECO:0007669"/>
    <property type="project" value="TreeGrafter"/>
</dbReference>
<evidence type="ECO:0000256" key="2">
    <source>
        <dbReference type="ARBA" id="ARBA00022559"/>
    </source>
</evidence>
<protein>
    <submittedName>
        <fullName evidence="9">Dyp-type peroxidase</fullName>
    </submittedName>
</protein>
<name>A0A8E2AUX6_9APHY</name>
<dbReference type="GO" id="GO:0004601">
    <property type="term" value="F:peroxidase activity"/>
    <property type="evidence" value="ECO:0007669"/>
    <property type="project" value="UniProtKB-KW"/>
</dbReference>
<keyword evidence="4" id="KW-0479">Metal-binding</keyword>
<evidence type="ECO:0000256" key="1">
    <source>
        <dbReference type="ARBA" id="ARBA00001970"/>
    </source>
</evidence>
<dbReference type="SUPFAM" id="SSF54909">
    <property type="entry name" value="Dimeric alpha+beta barrel"/>
    <property type="match status" value="1"/>
</dbReference>
<evidence type="ECO:0000256" key="6">
    <source>
        <dbReference type="ARBA" id="ARBA00023004"/>
    </source>
</evidence>
<evidence type="ECO:0000256" key="5">
    <source>
        <dbReference type="ARBA" id="ARBA00023002"/>
    </source>
</evidence>
<dbReference type="GO" id="GO:0020037">
    <property type="term" value="F:heme binding"/>
    <property type="evidence" value="ECO:0007669"/>
    <property type="project" value="InterPro"/>
</dbReference>
<keyword evidence="10" id="KW-1185">Reference proteome</keyword>
<dbReference type="Proteomes" id="UP000250043">
    <property type="component" value="Unassembled WGS sequence"/>
</dbReference>
<proteinExistence type="inferred from homology"/>
<dbReference type="InterPro" id="IPR049509">
    <property type="entry name" value="DyP_N"/>
</dbReference>
<evidence type="ECO:0000256" key="3">
    <source>
        <dbReference type="ARBA" id="ARBA00022617"/>
    </source>
</evidence>
<keyword evidence="5" id="KW-0560">Oxidoreductase</keyword>
<dbReference type="InterPro" id="IPR036465">
    <property type="entry name" value="vWFA_dom_sf"/>
</dbReference>
<evidence type="ECO:0000313" key="10">
    <source>
        <dbReference type="Proteomes" id="UP000250043"/>
    </source>
</evidence>
<evidence type="ECO:0000313" key="9">
    <source>
        <dbReference type="EMBL" id="OCH91041.1"/>
    </source>
</evidence>
<evidence type="ECO:0000256" key="7">
    <source>
        <dbReference type="ARBA" id="ARBA00025737"/>
    </source>
</evidence>
<dbReference type="AlphaFoldDB" id="A0A8E2AUX6"/>
<gene>
    <name evidence="9" type="ORF">OBBRIDRAFT_819011</name>
</gene>
<dbReference type="PROSITE" id="PS51404">
    <property type="entry name" value="DYP_PEROXIDASE"/>
    <property type="match status" value="1"/>
</dbReference>
<organism evidence="9 10">
    <name type="scientific">Obba rivulosa</name>
    <dbReference type="NCBI Taxonomy" id="1052685"/>
    <lineage>
        <taxon>Eukaryota</taxon>
        <taxon>Fungi</taxon>
        <taxon>Dikarya</taxon>
        <taxon>Basidiomycota</taxon>
        <taxon>Agaricomycotina</taxon>
        <taxon>Agaricomycetes</taxon>
        <taxon>Polyporales</taxon>
        <taxon>Gelatoporiaceae</taxon>
        <taxon>Obba</taxon>
    </lineage>
</organism>
<evidence type="ECO:0000259" key="8">
    <source>
        <dbReference type="Pfam" id="PF21105"/>
    </source>
</evidence>
<dbReference type="EMBL" id="KV722393">
    <property type="protein sequence ID" value="OCH91041.1"/>
    <property type="molecule type" value="Genomic_DNA"/>
</dbReference>
<comment type="similarity">
    <text evidence="7">Belongs to the DyP-type peroxidase family.</text>
</comment>
<keyword evidence="6" id="KW-0408">Iron</keyword>
<feature type="domain" description="DyP dimeric alpha+beta barrel" evidence="8">
    <location>
        <begin position="51"/>
        <end position="208"/>
    </location>
</feature>
<dbReference type="OrthoDB" id="3207336at2759"/>
<sequence>MSLSSDYHPDQFKHVHTRRIRPLLPATLKAQPDIVDGPVLDADQLDDIRKNVQGDVFMLFPKIAENFLFFTIRDVAQFKTDLKAYIPSSSLDTTDKLTQISSAKQRGDRIPLTQTQIAFSRAGLDVLGCTGKTQDTRFDTRPMLSDMEALGDGGPWYTPFKEGNLHGVFSVAASDHDQCAIAMEGLEQNFRTSIFTNDKMILEGHARPGVFKGREHFGYKDGVSQPALRGLVHPHRGQLQVDPGVIIMGYPGDPVFDRPEKMQRPAWTKNGSLMVFRQLEQDVVEFDAYIKKRGKDWPKYVQGVDVQPPLSDEEGTELVGAQMIGRWKSGAPIATCPYRDDPKIAADKDEVNNFDYCVAGFSEPSNRFCPFTAHTRKTAPRNLYPYVDSDYLESAVVVRGGIPYGPEVTQKERDAGSSLKDGACERGLLFICYQSCLENGFIRQTLGFAGNDYFPIVSLTPQKHGQDPILGGPPPPPASVDITGKIDVPIKGEVTLRLRNKAGDLVDVEGFTKLTDIAANNDPQQFFVTSRGGEYFFVPSVSFIKQLAHAKSPILAPHDLDVVILQDATDGNQPYIDAVRSNIPKIFDAIATDPKLQKSTLDVRLGLIAFRDYKPLDYTMLTQVYDLTLDPAVLSQQLNDLSAKGGCDGPDGQTAALAEAVKMDWRKDT</sequence>
<feature type="non-terminal residue" evidence="9">
    <location>
        <position position="669"/>
    </location>
</feature>
<dbReference type="PANTHER" id="PTHR30521">
    <property type="entry name" value="DEFERROCHELATASE/PEROXIDASE"/>
    <property type="match status" value="1"/>
</dbReference>
<comment type="cofactor">
    <cofactor evidence="1">
        <name>heme b</name>
        <dbReference type="ChEBI" id="CHEBI:60344"/>
    </cofactor>
</comment>
<dbReference type="SUPFAM" id="SSF53300">
    <property type="entry name" value="vWA-like"/>
    <property type="match status" value="1"/>
</dbReference>
<keyword evidence="3" id="KW-0349">Heme</keyword>